<dbReference type="KEGG" id="clup:CLUP02_00689"/>
<feature type="region of interest" description="Disordered" evidence="1">
    <location>
        <begin position="1"/>
        <end position="97"/>
    </location>
</feature>
<name>A0A9Q8SCK9_9PEZI</name>
<dbReference type="Proteomes" id="UP000830671">
    <property type="component" value="Chromosome 1"/>
</dbReference>
<dbReference type="EMBL" id="CP019471">
    <property type="protein sequence ID" value="UQC74042.1"/>
    <property type="molecule type" value="Genomic_DNA"/>
</dbReference>
<dbReference type="RefSeq" id="XP_049135693.1">
    <property type="nucleotide sequence ID" value="XM_049279736.1"/>
</dbReference>
<accession>A0A9Q8SCK9</accession>
<reference evidence="2" key="1">
    <citation type="journal article" date="2021" name="Mol. Plant Microbe Interact.">
        <title>Complete Genome Sequence of the Plant-Pathogenic Fungus Colletotrichum lupini.</title>
        <authorList>
            <person name="Baroncelli R."/>
            <person name="Pensec F."/>
            <person name="Da Lio D."/>
            <person name="Boufleur T."/>
            <person name="Vicente I."/>
            <person name="Sarrocco S."/>
            <person name="Picot A."/>
            <person name="Baraldi E."/>
            <person name="Sukno S."/>
            <person name="Thon M."/>
            <person name="Le Floch G."/>
        </authorList>
    </citation>
    <scope>NUCLEOTIDE SEQUENCE</scope>
    <source>
        <strain evidence="2">IMI 504893</strain>
    </source>
</reference>
<dbReference type="AlphaFoldDB" id="A0A9Q8SCK9"/>
<sequence length="147" mass="16245">MSEAEFGSVGRGTSLQKGEGATQRSQGPRQPQMPCGETWPGETRINMSGRRTAVLLRAEVIGHPYPKGPNKSGSHLPPYKKTARLEPQCRTSDRWKPQKQVPKFCQLSLQPQVPPVPVGRMAKGEFRETCPKLSTLRQPSARDLANV</sequence>
<feature type="compositionally biased region" description="Polar residues" evidence="1">
    <location>
        <begin position="11"/>
        <end position="29"/>
    </location>
</feature>
<evidence type="ECO:0000313" key="2">
    <source>
        <dbReference type="EMBL" id="UQC74042.1"/>
    </source>
</evidence>
<keyword evidence="3" id="KW-1185">Reference proteome</keyword>
<evidence type="ECO:0000256" key="1">
    <source>
        <dbReference type="SAM" id="MobiDB-lite"/>
    </source>
</evidence>
<evidence type="ECO:0000313" key="3">
    <source>
        <dbReference type="Proteomes" id="UP000830671"/>
    </source>
</evidence>
<organism evidence="2 3">
    <name type="scientific">Colletotrichum lupini</name>
    <dbReference type="NCBI Taxonomy" id="145971"/>
    <lineage>
        <taxon>Eukaryota</taxon>
        <taxon>Fungi</taxon>
        <taxon>Dikarya</taxon>
        <taxon>Ascomycota</taxon>
        <taxon>Pezizomycotina</taxon>
        <taxon>Sordariomycetes</taxon>
        <taxon>Hypocreomycetidae</taxon>
        <taxon>Glomerellales</taxon>
        <taxon>Glomerellaceae</taxon>
        <taxon>Colletotrichum</taxon>
        <taxon>Colletotrichum acutatum species complex</taxon>
    </lineage>
</organism>
<dbReference type="GeneID" id="73334746"/>
<proteinExistence type="predicted"/>
<gene>
    <name evidence="2" type="ORF">CLUP02_00689</name>
</gene>
<protein>
    <submittedName>
        <fullName evidence="2">Uncharacterized protein</fullName>
    </submittedName>
</protein>